<keyword evidence="4" id="KW-1185">Reference proteome</keyword>
<evidence type="ECO:0000313" key="3">
    <source>
        <dbReference type="EMBL" id="MWA02888.1"/>
    </source>
</evidence>
<accession>A0A6I4M9K3</accession>
<name>A0A6I4M9K3_9ACTN</name>
<dbReference type="PANTHER" id="PTHR43841">
    <property type="entry name" value="3-HYDROXYACYL-THIOESTER DEHYDRATASE HTDX-RELATED"/>
    <property type="match status" value="1"/>
</dbReference>
<dbReference type="InterPro" id="IPR029069">
    <property type="entry name" value="HotDog_dom_sf"/>
</dbReference>
<dbReference type="EMBL" id="WBMS02000016">
    <property type="protein sequence ID" value="MWA02888.1"/>
    <property type="molecule type" value="Genomic_DNA"/>
</dbReference>
<protein>
    <submittedName>
        <fullName evidence="3">Dehydratase</fullName>
    </submittedName>
</protein>
<organism evidence="3 4">
    <name type="scientific">Actinomadura physcomitrii</name>
    <dbReference type="NCBI Taxonomy" id="2650748"/>
    <lineage>
        <taxon>Bacteria</taxon>
        <taxon>Bacillati</taxon>
        <taxon>Actinomycetota</taxon>
        <taxon>Actinomycetes</taxon>
        <taxon>Streptosporangiales</taxon>
        <taxon>Thermomonosporaceae</taxon>
        <taxon>Actinomadura</taxon>
    </lineage>
</organism>
<dbReference type="PANTHER" id="PTHR43841:SF3">
    <property type="entry name" value="(3R)-HYDROXYACYL-ACP DEHYDRATASE SUBUNIT HADB"/>
    <property type="match status" value="1"/>
</dbReference>
<dbReference type="Gene3D" id="3.10.129.10">
    <property type="entry name" value="Hotdog Thioesterase"/>
    <property type="match status" value="1"/>
</dbReference>
<evidence type="ECO:0000256" key="1">
    <source>
        <dbReference type="ARBA" id="ARBA00005254"/>
    </source>
</evidence>
<comment type="caution">
    <text evidence="3">The sequence shown here is derived from an EMBL/GenBank/DDBJ whole genome shotgun (WGS) entry which is preliminary data.</text>
</comment>
<reference evidence="3" key="1">
    <citation type="submission" date="2019-12" db="EMBL/GenBank/DDBJ databases">
        <title>Actinomadura physcomitrii sp. nov., a novel actinomycete isolated from moss [Physcomitrium sphaericum (Ludw) Fuernr].</title>
        <authorList>
            <person name="Zhuang X."/>
        </authorList>
    </citation>
    <scope>NUCLEOTIDE SEQUENCE [LARGE SCALE GENOMIC DNA]</scope>
    <source>
        <strain evidence="3">LD22</strain>
    </source>
</reference>
<proteinExistence type="inferred from homology"/>
<dbReference type="InterPro" id="IPR002539">
    <property type="entry name" value="MaoC-like_dom"/>
</dbReference>
<evidence type="ECO:0000259" key="2">
    <source>
        <dbReference type="Pfam" id="PF01575"/>
    </source>
</evidence>
<gene>
    <name evidence="3" type="ORF">F8568_021420</name>
</gene>
<dbReference type="SUPFAM" id="SSF54637">
    <property type="entry name" value="Thioesterase/thiol ester dehydrase-isomerase"/>
    <property type="match status" value="1"/>
</dbReference>
<comment type="similarity">
    <text evidence="1">Belongs to the enoyl-CoA hydratase/isomerase family.</text>
</comment>
<dbReference type="Proteomes" id="UP000462055">
    <property type="component" value="Unassembled WGS sequence"/>
</dbReference>
<dbReference type="Pfam" id="PF01575">
    <property type="entry name" value="MaoC_dehydratas"/>
    <property type="match status" value="1"/>
</dbReference>
<dbReference type="AlphaFoldDB" id="A0A6I4M9K3"/>
<dbReference type="RefSeq" id="WP_151595488.1">
    <property type="nucleotide sequence ID" value="NZ_WBMS02000016.1"/>
</dbReference>
<evidence type="ECO:0000313" key="4">
    <source>
        <dbReference type="Proteomes" id="UP000462055"/>
    </source>
</evidence>
<sequence>MSPPSSRTEVEVRVGAELPALALPPISRADLALFAGASGDHNPIHIDLDDARAAGFDDVFAQGMLSMAYLGRLLTGWVPQDRIRSFEVRFTALTPVHAQPTCTGRVVAVDGGLATVDVGVTLADGTVTLTGQATIACESAAMTRTPERTLDEGAHLPAGRSS</sequence>
<feature type="domain" description="MaoC-like" evidence="2">
    <location>
        <begin position="25"/>
        <end position="110"/>
    </location>
</feature>